<evidence type="ECO:0000313" key="4">
    <source>
        <dbReference type="Proteomes" id="UP000027064"/>
    </source>
</evidence>
<comment type="similarity">
    <text evidence="2">Belongs to the histone H1/H5 family. HCT subfamily.</text>
</comment>
<dbReference type="Proteomes" id="UP000027064">
    <property type="component" value="Unassembled WGS sequence"/>
</dbReference>
<protein>
    <submittedName>
        <fullName evidence="3">Histone H1-like protein Hc1</fullName>
    </submittedName>
</protein>
<sequence>MKDLFEKIKTEFETFNTESELHIEKGNKAAGTRARKSSLELEKLLKEFRKVSVEESKK</sequence>
<dbReference type="eggNOG" id="ENOG5032Z73">
    <property type="taxonomic scope" value="Bacteria"/>
</dbReference>
<dbReference type="AlphaFoldDB" id="A0A066WVJ0"/>
<dbReference type="STRING" id="1492738.FEM21_21990"/>
<comment type="caution">
    <text evidence="3">The sequence shown here is derived from an EMBL/GenBank/DDBJ whole genome shotgun (WGS) entry which is preliminary data.</text>
</comment>
<proteinExistence type="inferred from homology"/>
<dbReference type="Pfam" id="PF07432">
    <property type="entry name" value="Hc1"/>
    <property type="match status" value="1"/>
</dbReference>
<keyword evidence="4" id="KW-1185">Reference proteome</keyword>
<reference evidence="3 4" key="1">
    <citation type="submission" date="2014-05" db="EMBL/GenBank/DDBJ databases">
        <title>Genome Sequence of Flavobacterium sp. EM1321.</title>
        <authorList>
            <person name="Shin S.-K."/>
            <person name="Yi H."/>
        </authorList>
    </citation>
    <scope>NUCLEOTIDE SEQUENCE [LARGE SCALE GENOMIC DNA]</scope>
    <source>
        <strain evidence="3 4">EM1321</strain>
    </source>
</reference>
<dbReference type="RefSeq" id="WP_035660391.1">
    <property type="nucleotide sequence ID" value="NZ_JNCA01000020.1"/>
</dbReference>
<dbReference type="InterPro" id="IPR010886">
    <property type="entry name" value="Hc1"/>
</dbReference>
<organism evidence="3 4">
    <name type="scientific">Flavobacterium seoulense</name>
    <dbReference type="NCBI Taxonomy" id="1492738"/>
    <lineage>
        <taxon>Bacteria</taxon>
        <taxon>Pseudomonadati</taxon>
        <taxon>Bacteroidota</taxon>
        <taxon>Flavobacteriia</taxon>
        <taxon>Flavobacteriales</taxon>
        <taxon>Flavobacteriaceae</taxon>
        <taxon>Flavobacterium</taxon>
    </lineage>
</organism>
<accession>A0A066WVJ0</accession>
<comment type="function">
    <text evidence="1">Might have a role analogous to that of eukaryotic histone proteins.</text>
</comment>
<evidence type="ECO:0000313" key="3">
    <source>
        <dbReference type="EMBL" id="KDN54685.1"/>
    </source>
</evidence>
<dbReference type="GO" id="GO:0003677">
    <property type="term" value="F:DNA binding"/>
    <property type="evidence" value="ECO:0007669"/>
    <property type="project" value="InterPro"/>
</dbReference>
<dbReference type="OrthoDB" id="1004212at2"/>
<dbReference type="EMBL" id="JNCA01000020">
    <property type="protein sequence ID" value="KDN54685.1"/>
    <property type="molecule type" value="Genomic_DNA"/>
</dbReference>
<name>A0A066WVJ0_9FLAO</name>
<dbReference type="PATRIC" id="fig|1492738.3.peg.2187"/>
<dbReference type="GO" id="GO:0030527">
    <property type="term" value="F:structural constituent of chromatin"/>
    <property type="evidence" value="ECO:0007669"/>
    <property type="project" value="InterPro"/>
</dbReference>
<evidence type="ECO:0000256" key="1">
    <source>
        <dbReference type="ARBA" id="ARBA00002333"/>
    </source>
</evidence>
<gene>
    <name evidence="3" type="ORF">FEM21_21990</name>
</gene>
<evidence type="ECO:0000256" key="2">
    <source>
        <dbReference type="ARBA" id="ARBA00008424"/>
    </source>
</evidence>